<dbReference type="Proteomes" id="UP001316803">
    <property type="component" value="Unassembled WGS sequence"/>
</dbReference>
<dbReference type="SUPFAM" id="SSF48264">
    <property type="entry name" value="Cytochrome P450"/>
    <property type="match status" value="1"/>
</dbReference>
<dbReference type="GO" id="GO:0016705">
    <property type="term" value="F:oxidoreductase activity, acting on paired donors, with incorporation or reduction of molecular oxygen"/>
    <property type="evidence" value="ECO:0007669"/>
    <property type="project" value="InterPro"/>
</dbReference>
<evidence type="ECO:0000256" key="4">
    <source>
        <dbReference type="ARBA" id="ARBA00022723"/>
    </source>
</evidence>
<organism evidence="10 11">
    <name type="scientific">Knufia fluminis</name>
    <dbReference type="NCBI Taxonomy" id="191047"/>
    <lineage>
        <taxon>Eukaryota</taxon>
        <taxon>Fungi</taxon>
        <taxon>Dikarya</taxon>
        <taxon>Ascomycota</taxon>
        <taxon>Pezizomycotina</taxon>
        <taxon>Eurotiomycetes</taxon>
        <taxon>Chaetothyriomycetidae</taxon>
        <taxon>Chaetothyriales</taxon>
        <taxon>Trichomeriaceae</taxon>
        <taxon>Knufia</taxon>
    </lineage>
</organism>
<dbReference type="PRINTS" id="PR00463">
    <property type="entry name" value="EP450I"/>
</dbReference>
<evidence type="ECO:0000256" key="7">
    <source>
        <dbReference type="ARBA" id="ARBA00023033"/>
    </source>
</evidence>
<keyword evidence="5 9" id="KW-0560">Oxidoreductase</keyword>
<dbReference type="GO" id="GO:0020037">
    <property type="term" value="F:heme binding"/>
    <property type="evidence" value="ECO:0007669"/>
    <property type="project" value="InterPro"/>
</dbReference>
<evidence type="ECO:0000256" key="6">
    <source>
        <dbReference type="ARBA" id="ARBA00023004"/>
    </source>
</evidence>
<dbReference type="PRINTS" id="PR00385">
    <property type="entry name" value="P450"/>
</dbReference>
<dbReference type="InterPro" id="IPR001128">
    <property type="entry name" value="Cyt_P450"/>
</dbReference>
<dbReference type="PANTHER" id="PTHR24305">
    <property type="entry name" value="CYTOCHROME P450"/>
    <property type="match status" value="1"/>
</dbReference>
<dbReference type="InterPro" id="IPR017972">
    <property type="entry name" value="Cyt_P450_CS"/>
</dbReference>
<dbReference type="CDD" id="cd11058">
    <property type="entry name" value="CYP60B-like"/>
    <property type="match status" value="1"/>
</dbReference>
<comment type="cofactor">
    <cofactor evidence="1 8">
        <name>heme</name>
        <dbReference type="ChEBI" id="CHEBI:30413"/>
    </cofactor>
</comment>
<accession>A0AAN8I4R8</accession>
<keyword evidence="4 8" id="KW-0479">Metal-binding</keyword>
<dbReference type="PROSITE" id="PS00086">
    <property type="entry name" value="CYTOCHROME_P450"/>
    <property type="match status" value="1"/>
</dbReference>
<dbReference type="InterPro" id="IPR036396">
    <property type="entry name" value="Cyt_P450_sf"/>
</dbReference>
<dbReference type="Pfam" id="PF00067">
    <property type="entry name" value="p450"/>
    <property type="match status" value="1"/>
</dbReference>
<evidence type="ECO:0000313" key="11">
    <source>
        <dbReference type="Proteomes" id="UP001316803"/>
    </source>
</evidence>
<keyword evidence="7 9" id="KW-0503">Monooxygenase</keyword>
<dbReference type="EMBL" id="JAKLMC020000028">
    <property type="protein sequence ID" value="KAK5950285.1"/>
    <property type="molecule type" value="Genomic_DNA"/>
</dbReference>
<reference evidence="10 11" key="1">
    <citation type="submission" date="2022-12" db="EMBL/GenBank/DDBJ databases">
        <title>Genomic features and morphological characterization of a novel Knufia sp. strain isolated from spacecraft assembly facility.</title>
        <authorList>
            <person name="Teixeira M."/>
            <person name="Chander A.M."/>
            <person name="Stajich J.E."/>
            <person name="Venkateswaran K."/>
        </authorList>
    </citation>
    <scope>NUCLEOTIDE SEQUENCE [LARGE SCALE GENOMIC DNA]</scope>
    <source>
        <strain evidence="10 11">FJI-L2-BK-P2</strain>
    </source>
</reference>
<dbReference type="GO" id="GO:0004497">
    <property type="term" value="F:monooxygenase activity"/>
    <property type="evidence" value="ECO:0007669"/>
    <property type="project" value="UniProtKB-KW"/>
</dbReference>
<name>A0AAN8I4R8_9EURO</name>
<gene>
    <name evidence="10" type="ORF">OHC33_008754</name>
</gene>
<dbReference type="Gene3D" id="1.10.630.10">
    <property type="entry name" value="Cytochrome P450"/>
    <property type="match status" value="1"/>
</dbReference>
<comment type="similarity">
    <text evidence="2 9">Belongs to the cytochrome P450 family.</text>
</comment>
<dbReference type="AlphaFoldDB" id="A0AAN8I4R8"/>
<feature type="binding site" description="axial binding residue" evidence="8">
    <location>
        <position position="477"/>
    </location>
    <ligand>
        <name>heme</name>
        <dbReference type="ChEBI" id="CHEBI:30413"/>
    </ligand>
    <ligandPart>
        <name>Fe</name>
        <dbReference type="ChEBI" id="CHEBI:18248"/>
    </ligandPart>
</feature>
<evidence type="ECO:0000256" key="5">
    <source>
        <dbReference type="ARBA" id="ARBA00023002"/>
    </source>
</evidence>
<evidence type="ECO:0000256" key="3">
    <source>
        <dbReference type="ARBA" id="ARBA00022617"/>
    </source>
</evidence>
<comment type="caution">
    <text evidence="10">The sequence shown here is derived from an EMBL/GenBank/DDBJ whole genome shotgun (WGS) entry which is preliminary data.</text>
</comment>
<dbReference type="PANTHER" id="PTHR24305:SF210">
    <property type="entry name" value="CYTOCHROME P450 MONOOXYGENASE ASQL-RELATED"/>
    <property type="match status" value="1"/>
</dbReference>
<keyword evidence="11" id="KW-1185">Reference proteome</keyword>
<keyword evidence="3 8" id="KW-0349">Heme</keyword>
<evidence type="ECO:0000256" key="1">
    <source>
        <dbReference type="ARBA" id="ARBA00001971"/>
    </source>
</evidence>
<proteinExistence type="inferred from homology"/>
<evidence type="ECO:0000313" key="10">
    <source>
        <dbReference type="EMBL" id="KAK5950285.1"/>
    </source>
</evidence>
<sequence>MPLCSMVASSADTHTPTHCLDMTFVQVPLIGFLHHANIFSIALTILSLYIVSLVASRVYNAYLGPFSRFPGPKSRALTVWPLARSTWNGADNTDVPNLHKQYGKVVRIAPNQLSFLGDGKTFKDIYGFRHNQTEAKKETRFYARPANRAPGLFTADGSTHSRQRKIVSHAFSDKALKEQESMLQLWAKKLRSKLAEQATRREQTDMLKMLNCTTFDIMADFTFAEPLHMLDNSEYVSWVKTIFGGIKFGTRLRAIRMLGIISRSALEKIRSYVPSLRKKSMQHLKYITDRIDRRLAKTPDRPDLWSRILEKGGDPRSTDAGLSLQEHYSIASLFMVAGTETTATALSGTMYYLLKNPEYMIKLQHELRSAFSSIDDMHLDSLARVPFLEAVLKEGIRMYPPVPIGLPRVSPPGGMTVGEHFVPEGTVVAVHQLSTYRQEDNFKHAYEFKPERWLGDLEFKDDRLDAFEPFSVGPRNCLGKNLAWHEMRLLLSAVLLHFDVELCKESKDWADQKVYTLWEKPALMCKLTSVKA</sequence>
<protein>
    <recommendedName>
        <fullName evidence="12">Cytochrome P450</fullName>
    </recommendedName>
</protein>
<dbReference type="GO" id="GO:0005506">
    <property type="term" value="F:iron ion binding"/>
    <property type="evidence" value="ECO:0007669"/>
    <property type="project" value="InterPro"/>
</dbReference>
<dbReference type="InterPro" id="IPR050121">
    <property type="entry name" value="Cytochrome_P450_monoxygenase"/>
</dbReference>
<evidence type="ECO:0008006" key="12">
    <source>
        <dbReference type="Google" id="ProtNLM"/>
    </source>
</evidence>
<evidence type="ECO:0000256" key="2">
    <source>
        <dbReference type="ARBA" id="ARBA00010617"/>
    </source>
</evidence>
<evidence type="ECO:0000256" key="9">
    <source>
        <dbReference type="RuleBase" id="RU000461"/>
    </source>
</evidence>
<dbReference type="InterPro" id="IPR002401">
    <property type="entry name" value="Cyt_P450_E_grp-I"/>
</dbReference>
<evidence type="ECO:0000256" key="8">
    <source>
        <dbReference type="PIRSR" id="PIRSR602401-1"/>
    </source>
</evidence>
<keyword evidence="6 8" id="KW-0408">Iron</keyword>